<dbReference type="KEGG" id="bcom:BAUCODRAFT_63285"/>
<evidence type="ECO:0000259" key="14">
    <source>
        <dbReference type="PROSITE" id="PS50002"/>
    </source>
</evidence>
<dbReference type="PANTHER" id="PTHR45929:SF3">
    <property type="entry name" value="JAK PATHWAY SIGNAL TRANSDUCTION ADAPTOR MOLECULE"/>
    <property type="match status" value="1"/>
</dbReference>
<dbReference type="Pfam" id="PF00790">
    <property type="entry name" value="VHS"/>
    <property type="match status" value="1"/>
</dbReference>
<dbReference type="Gene3D" id="1.20.5.1940">
    <property type="match status" value="1"/>
</dbReference>
<evidence type="ECO:0000256" key="11">
    <source>
        <dbReference type="ARBA" id="ARBA00023136"/>
    </source>
</evidence>
<dbReference type="GO" id="GO:0033565">
    <property type="term" value="C:ESCRT-0 complex"/>
    <property type="evidence" value="ECO:0007669"/>
    <property type="project" value="TreeGrafter"/>
</dbReference>
<dbReference type="Gene3D" id="2.30.30.40">
    <property type="entry name" value="SH3 Domains"/>
    <property type="match status" value="1"/>
</dbReference>
<evidence type="ECO:0000313" key="16">
    <source>
        <dbReference type="EMBL" id="EMC99513.1"/>
    </source>
</evidence>
<keyword evidence="7 12" id="KW-0728">SH3 domain</keyword>
<dbReference type="PROSITE" id="PS50002">
    <property type="entry name" value="SH3"/>
    <property type="match status" value="1"/>
</dbReference>
<keyword evidence="11" id="KW-0472">Membrane</keyword>
<dbReference type="Pfam" id="PF03127">
    <property type="entry name" value="GAT"/>
    <property type="match status" value="1"/>
</dbReference>
<keyword evidence="8" id="KW-0813">Transport</keyword>
<evidence type="ECO:0000313" key="17">
    <source>
        <dbReference type="Proteomes" id="UP000011761"/>
    </source>
</evidence>
<dbReference type="PRINTS" id="PR00452">
    <property type="entry name" value="SH3DOMAIN"/>
</dbReference>
<dbReference type="PRINTS" id="PR01887">
    <property type="entry name" value="SPECTRNALPHA"/>
</dbReference>
<dbReference type="InterPro" id="IPR003903">
    <property type="entry name" value="UIM_dom"/>
</dbReference>
<dbReference type="EMBL" id="KB445551">
    <property type="protein sequence ID" value="EMC99513.1"/>
    <property type="molecule type" value="Genomic_DNA"/>
</dbReference>
<gene>
    <name evidence="16" type="ORF">BAUCODRAFT_63285</name>
</gene>
<dbReference type="RefSeq" id="XP_007673097.1">
    <property type="nucleotide sequence ID" value="XM_007674907.1"/>
</dbReference>
<evidence type="ECO:0000256" key="6">
    <source>
        <dbReference type="ARBA" id="ARBA00018978"/>
    </source>
</evidence>
<evidence type="ECO:0000256" key="5">
    <source>
        <dbReference type="ARBA" id="ARBA00017923"/>
    </source>
</evidence>
<proteinExistence type="inferred from homology"/>
<dbReference type="HOGENOM" id="CLU_010104_1_1_1"/>
<dbReference type="PANTHER" id="PTHR45929">
    <property type="entry name" value="JAK PATHWAY SIGNAL TRANSDUCTION ADAPTOR MOLECULE"/>
    <property type="match status" value="1"/>
</dbReference>
<dbReference type="CDD" id="cd16978">
    <property type="entry name" value="VHS_HSE1"/>
    <property type="match status" value="1"/>
</dbReference>
<dbReference type="SMART" id="SM00288">
    <property type="entry name" value="VHS"/>
    <property type="match status" value="1"/>
</dbReference>
<feature type="domain" description="SH3" evidence="14">
    <location>
        <begin position="290"/>
        <end position="349"/>
    </location>
</feature>
<dbReference type="OrthoDB" id="10255964at2759"/>
<dbReference type="AlphaFoldDB" id="M2N651"/>
<feature type="compositionally biased region" description="Basic and acidic residues" evidence="13">
    <location>
        <begin position="225"/>
        <end position="238"/>
    </location>
</feature>
<dbReference type="InterPro" id="IPR001452">
    <property type="entry name" value="SH3_domain"/>
</dbReference>
<evidence type="ECO:0000256" key="8">
    <source>
        <dbReference type="ARBA" id="ARBA00022448"/>
    </source>
</evidence>
<evidence type="ECO:0000256" key="7">
    <source>
        <dbReference type="ARBA" id="ARBA00022443"/>
    </source>
</evidence>
<evidence type="ECO:0000256" key="3">
    <source>
        <dbReference type="ARBA" id="ARBA00009666"/>
    </source>
</evidence>
<keyword evidence="9" id="KW-0967">Endosome</keyword>
<feature type="compositionally biased region" description="Pro residues" evidence="13">
    <location>
        <begin position="498"/>
        <end position="527"/>
    </location>
</feature>
<dbReference type="STRING" id="717646.M2N651"/>
<dbReference type="eggNOG" id="KOG2199">
    <property type="taxonomic scope" value="Eukaryota"/>
</dbReference>
<dbReference type="Proteomes" id="UP000011761">
    <property type="component" value="Unassembled WGS sequence"/>
</dbReference>
<dbReference type="PROSITE" id="PS50179">
    <property type="entry name" value="VHS"/>
    <property type="match status" value="1"/>
</dbReference>
<evidence type="ECO:0000256" key="2">
    <source>
        <dbReference type="ARBA" id="ARBA00004125"/>
    </source>
</evidence>
<feature type="region of interest" description="Disordered" evidence="13">
    <location>
        <begin position="211"/>
        <end position="238"/>
    </location>
</feature>
<feature type="compositionally biased region" description="Low complexity" evidence="13">
    <location>
        <begin position="452"/>
        <end position="465"/>
    </location>
</feature>
<feature type="compositionally biased region" description="Pro residues" evidence="13">
    <location>
        <begin position="34"/>
        <end position="46"/>
    </location>
</feature>
<dbReference type="Gene3D" id="1.25.40.90">
    <property type="match status" value="1"/>
</dbReference>
<dbReference type="Pfam" id="PF00018">
    <property type="entry name" value="SH3_1"/>
    <property type="match status" value="1"/>
</dbReference>
<dbReference type="InterPro" id="IPR002014">
    <property type="entry name" value="VHS_dom"/>
</dbReference>
<evidence type="ECO:0000256" key="9">
    <source>
        <dbReference type="ARBA" id="ARBA00022753"/>
    </source>
</evidence>
<evidence type="ECO:0000259" key="15">
    <source>
        <dbReference type="PROSITE" id="PS50179"/>
    </source>
</evidence>
<comment type="similarity">
    <text evidence="3">Belongs to the STAM family.</text>
</comment>
<evidence type="ECO:0000256" key="12">
    <source>
        <dbReference type="PROSITE-ProRule" id="PRU00192"/>
    </source>
</evidence>
<evidence type="ECO:0000256" key="10">
    <source>
        <dbReference type="ARBA" id="ARBA00022927"/>
    </source>
</evidence>
<dbReference type="InterPro" id="IPR036028">
    <property type="entry name" value="SH3-like_dom_sf"/>
</dbReference>
<dbReference type="GeneID" id="19116063"/>
<evidence type="ECO:0000256" key="1">
    <source>
        <dbReference type="ARBA" id="ARBA00002654"/>
    </source>
</evidence>
<dbReference type="SUPFAM" id="SSF48464">
    <property type="entry name" value="ENTH/VHS domain"/>
    <property type="match status" value="1"/>
</dbReference>
<dbReference type="GO" id="GO:0043328">
    <property type="term" value="P:protein transport to vacuole involved in ubiquitin-dependent protein catabolic process via the multivesicular body sorting pathway"/>
    <property type="evidence" value="ECO:0007669"/>
    <property type="project" value="TreeGrafter"/>
</dbReference>
<dbReference type="SMART" id="SM00326">
    <property type="entry name" value="SH3"/>
    <property type="match status" value="1"/>
</dbReference>
<reference evidence="16 17" key="1">
    <citation type="journal article" date="2012" name="PLoS Pathog.">
        <title>Diverse lifestyles and strategies of plant pathogenesis encoded in the genomes of eighteen Dothideomycetes fungi.</title>
        <authorList>
            <person name="Ohm R.A."/>
            <person name="Feau N."/>
            <person name="Henrissat B."/>
            <person name="Schoch C.L."/>
            <person name="Horwitz B.A."/>
            <person name="Barry K.W."/>
            <person name="Condon B.J."/>
            <person name="Copeland A.C."/>
            <person name="Dhillon B."/>
            <person name="Glaser F."/>
            <person name="Hesse C.N."/>
            <person name="Kosti I."/>
            <person name="LaButti K."/>
            <person name="Lindquist E.A."/>
            <person name="Lucas S."/>
            <person name="Salamov A.A."/>
            <person name="Bradshaw R.E."/>
            <person name="Ciuffetti L."/>
            <person name="Hamelin R.C."/>
            <person name="Kema G.H.J."/>
            <person name="Lawrence C."/>
            <person name="Scott J.A."/>
            <person name="Spatafora J.W."/>
            <person name="Turgeon B.G."/>
            <person name="de Wit P.J.G.M."/>
            <person name="Zhong S."/>
            <person name="Goodwin S.B."/>
            <person name="Grigoriev I.V."/>
        </authorList>
    </citation>
    <scope>NUCLEOTIDE SEQUENCE [LARGE SCALE GENOMIC DNA]</scope>
    <source>
        <strain evidence="16 17">UAMH 10762</strain>
    </source>
</reference>
<feature type="non-terminal residue" evidence="16">
    <location>
        <position position="623"/>
    </location>
</feature>
<feature type="region of interest" description="Disordered" evidence="13">
    <location>
        <begin position="450"/>
        <end position="623"/>
    </location>
</feature>
<evidence type="ECO:0000256" key="13">
    <source>
        <dbReference type="SAM" id="MobiDB-lite"/>
    </source>
</evidence>
<dbReference type="GO" id="GO:0035091">
    <property type="term" value="F:phosphatidylinositol binding"/>
    <property type="evidence" value="ECO:0007669"/>
    <property type="project" value="InterPro"/>
</dbReference>
<feature type="compositionally biased region" description="Polar residues" evidence="13">
    <location>
        <begin position="597"/>
        <end position="612"/>
    </location>
</feature>
<dbReference type="FunFam" id="2.30.30.40:FF:000072">
    <property type="entry name" value="Unconventional Myosin IB"/>
    <property type="match status" value="1"/>
</dbReference>
<feature type="compositionally biased region" description="Polar residues" evidence="13">
    <location>
        <begin position="54"/>
        <end position="72"/>
    </location>
</feature>
<dbReference type="CDD" id="cd11805">
    <property type="entry name" value="SH3_GRB2_like_C"/>
    <property type="match status" value="1"/>
</dbReference>
<organism evidence="16 17">
    <name type="scientific">Baudoinia panamericana (strain UAMH 10762)</name>
    <name type="common">Angels' share fungus</name>
    <name type="synonym">Baudoinia compniacensis (strain UAMH 10762)</name>
    <dbReference type="NCBI Taxonomy" id="717646"/>
    <lineage>
        <taxon>Eukaryota</taxon>
        <taxon>Fungi</taxon>
        <taxon>Dikarya</taxon>
        <taxon>Ascomycota</taxon>
        <taxon>Pezizomycotina</taxon>
        <taxon>Dothideomycetes</taxon>
        <taxon>Dothideomycetidae</taxon>
        <taxon>Mycosphaerellales</taxon>
        <taxon>Teratosphaeriaceae</taxon>
        <taxon>Baudoinia</taxon>
    </lineage>
</organism>
<keyword evidence="10" id="KW-0653">Protein transport</keyword>
<dbReference type="GO" id="GO:0043130">
    <property type="term" value="F:ubiquitin binding"/>
    <property type="evidence" value="ECO:0007669"/>
    <property type="project" value="InterPro"/>
</dbReference>
<protein>
    <recommendedName>
        <fullName evidence="5">Class E vacuolar protein-sorting machinery protein HSE1</fullName>
    </recommendedName>
    <alternativeName>
        <fullName evidence="6">Class E vacuolar protein-sorting machinery protein hse1</fullName>
    </alternativeName>
</protein>
<dbReference type="PROSITE" id="PS50330">
    <property type="entry name" value="UIM"/>
    <property type="match status" value="1"/>
</dbReference>
<feature type="domain" description="VHS" evidence="15">
    <location>
        <begin position="87"/>
        <end position="216"/>
    </location>
</feature>
<dbReference type="OMA" id="QVYRDWW"/>
<dbReference type="SUPFAM" id="SSF50044">
    <property type="entry name" value="SH3-domain"/>
    <property type="match status" value="1"/>
</dbReference>
<name>M2N651_BAUPA</name>
<dbReference type="GO" id="GO:0010008">
    <property type="term" value="C:endosome membrane"/>
    <property type="evidence" value="ECO:0007669"/>
    <property type="project" value="UniProtKB-SubCell"/>
</dbReference>
<accession>M2N651</accession>
<comment type="function">
    <text evidence="1">Component of the ESCRT-0 complex which is the sorting receptor for ubiquitinated cargo proteins at the multivesicular body (MVB).</text>
</comment>
<sequence>MTSLVTCLTRNALARNRSGHAVVKAATFFHHRPPSPPIHSLPPPSPCSARRRTPWTTPSVRLPPASTTQPTLAHTDETNIDRSAVKATDENLTSENWEYILDVCDRVSASPSGPAQAISALIKRLAHRNANVQLYTLELANALSQNCGVALHRELASKAFTDSLLRLAGDRNTHSQVKQKVLERMSTWTEEFRSNAELGIMEQAYGKLRTQQPGLTNVAAPSKPGKREISGEDRRKEEEELQMALALSVQDKGGSGEEQKRVGGDDVVVGEQAQPGAAQQQQQQQGTTAATVSRVRALYDFQPSEPGELAFKKGDIIAVLESVYTDWWSGSVKGNTGIFPLNYVEKLQDPTREELERDAHMEADVFGEIKNVEKLLALLSVSADTGGRRGEREEEEIGELYQRTLSIRPKLIELIGKYSQKKDDFTQLNEKFIKARRDYEHLLETSMAASHYQQQYPPRQRQPAQPGYPPQPSFAAQSQQHLPPPHQQDPQRFYSPAPSEPPPQQGFSSPYPPQNGPVPSIQQPPPNGTAAPAPFHFIPGGLQPPAPSTQQQQQQQDIRRKPSPQPPPSQHPHHPPNNLSVDGYGAPPPSGPFQGQIRPNSIHTLNSGNPQELATGGYESPVA</sequence>
<comment type="subunit">
    <text evidence="4">Component of the ESCRT-0 complex composed of HSE1 and VPS27.</text>
</comment>
<comment type="subcellular location">
    <subcellularLocation>
        <location evidence="2">Endosome membrane</location>
        <topology evidence="2">Peripheral membrane protein</topology>
        <orientation evidence="2">Cytoplasmic side</orientation>
    </subcellularLocation>
</comment>
<feature type="region of interest" description="Disordered" evidence="13">
    <location>
        <begin position="31"/>
        <end position="78"/>
    </location>
</feature>
<keyword evidence="17" id="KW-1185">Reference proteome</keyword>
<dbReference type="InterPro" id="IPR004152">
    <property type="entry name" value="GAT_dom"/>
</dbReference>
<dbReference type="InterPro" id="IPR050670">
    <property type="entry name" value="STAM"/>
</dbReference>
<evidence type="ECO:0000256" key="4">
    <source>
        <dbReference type="ARBA" id="ARBA00011446"/>
    </source>
</evidence>
<dbReference type="InterPro" id="IPR008942">
    <property type="entry name" value="ENTH_VHS"/>
</dbReference>